<dbReference type="AlphaFoldDB" id="A0A6C0E9F9"/>
<evidence type="ECO:0000256" key="2">
    <source>
        <dbReference type="ARBA" id="ARBA00022771"/>
    </source>
</evidence>
<name>A0A6C0E9F9_9ZZZZ</name>
<reference evidence="5" key="1">
    <citation type="journal article" date="2020" name="Nature">
        <title>Giant virus diversity and host interactions through global metagenomics.</title>
        <authorList>
            <person name="Schulz F."/>
            <person name="Roux S."/>
            <person name="Paez-Espino D."/>
            <person name="Jungbluth S."/>
            <person name="Walsh D.A."/>
            <person name="Denef V.J."/>
            <person name="McMahon K.D."/>
            <person name="Konstantinidis K.T."/>
            <person name="Eloe-Fadrosh E.A."/>
            <person name="Kyrpides N.C."/>
            <person name="Woyke T."/>
        </authorList>
    </citation>
    <scope>NUCLEOTIDE SEQUENCE</scope>
    <source>
        <strain evidence="5">GVMAG-M-3300023179-150</strain>
    </source>
</reference>
<dbReference type="EMBL" id="MN739753">
    <property type="protein sequence ID" value="QHT25013.1"/>
    <property type="molecule type" value="Genomic_DNA"/>
</dbReference>
<keyword evidence="3" id="KW-0862">Zinc</keyword>
<evidence type="ECO:0000313" key="5">
    <source>
        <dbReference type="EMBL" id="QHT25013.1"/>
    </source>
</evidence>
<sequence length="161" mass="18725">MENSKECPICFNKFAHVTENGDIVHGSCIDEDISKNIIKKISTTSDKIQIDQKCKYCNHETCVMLLPCLHMFCGLCIHNDIKVQKKEQHMYRCSLCRSDTYDLIDIFVNPENGYKTFRIKNTFIPIEIILNKDLFSKFSDKLINKLNKRKFSNMLTSAFTP</sequence>
<protein>
    <recommendedName>
        <fullName evidence="4">RING-type domain-containing protein</fullName>
    </recommendedName>
</protein>
<dbReference type="InterPro" id="IPR013083">
    <property type="entry name" value="Znf_RING/FYVE/PHD"/>
</dbReference>
<dbReference type="Gene3D" id="3.30.40.10">
    <property type="entry name" value="Zinc/RING finger domain, C3HC4 (zinc finger)"/>
    <property type="match status" value="1"/>
</dbReference>
<organism evidence="5">
    <name type="scientific">viral metagenome</name>
    <dbReference type="NCBI Taxonomy" id="1070528"/>
    <lineage>
        <taxon>unclassified sequences</taxon>
        <taxon>metagenomes</taxon>
        <taxon>organismal metagenomes</taxon>
    </lineage>
</organism>
<evidence type="ECO:0000259" key="4">
    <source>
        <dbReference type="PROSITE" id="PS50089"/>
    </source>
</evidence>
<accession>A0A6C0E9F9</accession>
<dbReference type="InterPro" id="IPR001841">
    <property type="entry name" value="Znf_RING"/>
</dbReference>
<dbReference type="SUPFAM" id="SSF57850">
    <property type="entry name" value="RING/U-box"/>
    <property type="match status" value="1"/>
</dbReference>
<keyword evidence="1" id="KW-0479">Metal-binding</keyword>
<dbReference type="PROSITE" id="PS50089">
    <property type="entry name" value="ZF_RING_2"/>
    <property type="match status" value="1"/>
</dbReference>
<evidence type="ECO:0000256" key="3">
    <source>
        <dbReference type="ARBA" id="ARBA00022833"/>
    </source>
</evidence>
<feature type="domain" description="RING-type" evidence="4">
    <location>
        <begin position="54"/>
        <end position="97"/>
    </location>
</feature>
<evidence type="ECO:0000256" key="1">
    <source>
        <dbReference type="ARBA" id="ARBA00022723"/>
    </source>
</evidence>
<dbReference type="GO" id="GO:0008270">
    <property type="term" value="F:zinc ion binding"/>
    <property type="evidence" value="ECO:0007669"/>
    <property type="project" value="UniProtKB-KW"/>
</dbReference>
<keyword evidence="2" id="KW-0863">Zinc-finger</keyword>
<dbReference type="PROSITE" id="PS00518">
    <property type="entry name" value="ZF_RING_1"/>
    <property type="match status" value="1"/>
</dbReference>
<proteinExistence type="predicted"/>
<dbReference type="InterPro" id="IPR017907">
    <property type="entry name" value="Znf_RING_CS"/>
</dbReference>